<comment type="caution">
    <text evidence="13">Lacks conserved residue(s) required for the propagation of feature annotation.</text>
</comment>
<dbReference type="GeneID" id="80817316"/>
<evidence type="ECO:0000256" key="7">
    <source>
        <dbReference type="ARBA" id="ARBA00022833"/>
    </source>
</evidence>
<dbReference type="InterPro" id="IPR047246">
    <property type="entry name" value="ThrRS_anticodon"/>
</dbReference>
<accession>A0A975W7Z8</accession>
<dbReference type="GO" id="GO:0005524">
    <property type="term" value="F:ATP binding"/>
    <property type="evidence" value="ECO:0007669"/>
    <property type="project" value="UniProtKB-UniRule"/>
</dbReference>
<dbReference type="SUPFAM" id="SSF55186">
    <property type="entry name" value="ThrRS/AlaRS common domain"/>
    <property type="match status" value="1"/>
</dbReference>
<dbReference type="GO" id="GO:0046872">
    <property type="term" value="F:metal ion binding"/>
    <property type="evidence" value="ECO:0007669"/>
    <property type="project" value="UniProtKB-KW"/>
</dbReference>
<dbReference type="PROSITE" id="PS50862">
    <property type="entry name" value="AA_TRNA_LIGASE_II"/>
    <property type="match status" value="1"/>
</dbReference>
<keyword evidence="11 13" id="KW-0030">Aminoacyl-tRNA synthetase</keyword>
<dbReference type="CDD" id="cd00860">
    <property type="entry name" value="ThrRS_anticodon"/>
    <property type="match status" value="1"/>
</dbReference>
<dbReference type="Gene3D" id="3.10.20.30">
    <property type="match status" value="1"/>
</dbReference>
<comment type="similarity">
    <text evidence="1 13">Belongs to the class-II aminoacyl-tRNA synthetase family.</text>
</comment>
<comment type="catalytic activity">
    <reaction evidence="12 13">
        <text>tRNA(Thr) + L-threonine + ATP = L-threonyl-tRNA(Thr) + AMP + diphosphate + H(+)</text>
        <dbReference type="Rhea" id="RHEA:24624"/>
        <dbReference type="Rhea" id="RHEA-COMP:9670"/>
        <dbReference type="Rhea" id="RHEA-COMP:9704"/>
        <dbReference type="ChEBI" id="CHEBI:15378"/>
        <dbReference type="ChEBI" id="CHEBI:30616"/>
        <dbReference type="ChEBI" id="CHEBI:33019"/>
        <dbReference type="ChEBI" id="CHEBI:57926"/>
        <dbReference type="ChEBI" id="CHEBI:78442"/>
        <dbReference type="ChEBI" id="CHEBI:78534"/>
        <dbReference type="ChEBI" id="CHEBI:456215"/>
        <dbReference type="EC" id="6.1.1.3"/>
    </reaction>
</comment>
<name>A0A975W7Z8_9RHOB</name>
<dbReference type="Pfam" id="PF03129">
    <property type="entry name" value="HGTP_anticodon"/>
    <property type="match status" value="1"/>
</dbReference>
<dbReference type="GO" id="GO:0005737">
    <property type="term" value="C:cytoplasm"/>
    <property type="evidence" value="ECO:0007669"/>
    <property type="project" value="UniProtKB-SubCell"/>
</dbReference>
<proteinExistence type="inferred from homology"/>
<keyword evidence="4 13" id="KW-0436">Ligase</keyword>
<dbReference type="FunFam" id="3.40.50.800:FF:000001">
    <property type="entry name" value="Threonine--tRNA ligase"/>
    <property type="match status" value="1"/>
</dbReference>
<dbReference type="Gene3D" id="3.30.930.10">
    <property type="entry name" value="Bira Bifunctional Protein, Domain 2"/>
    <property type="match status" value="1"/>
</dbReference>
<dbReference type="NCBIfam" id="TIGR00418">
    <property type="entry name" value="thrS"/>
    <property type="match status" value="1"/>
</dbReference>
<keyword evidence="10 13" id="KW-0648">Protein biosynthesis</keyword>
<dbReference type="InterPro" id="IPR002314">
    <property type="entry name" value="aa-tRNA-synt_IIb"/>
</dbReference>
<dbReference type="InterPro" id="IPR002320">
    <property type="entry name" value="Thr-tRNA-ligase_IIa"/>
</dbReference>
<dbReference type="FunFam" id="3.10.20.30:FF:000005">
    <property type="entry name" value="Threonine--tRNA ligase"/>
    <property type="match status" value="1"/>
</dbReference>
<dbReference type="Pfam" id="PF00587">
    <property type="entry name" value="tRNA-synt_2b"/>
    <property type="match status" value="1"/>
</dbReference>
<dbReference type="GO" id="GO:0004829">
    <property type="term" value="F:threonine-tRNA ligase activity"/>
    <property type="evidence" value="ECO:0007669"/>
    <property type="project" value="UniProtKB-UniRule"/>
</dbReference>
<dbReference type="InterPro" id="IPR012675">
    <property type="entry name" value="Beta-grasp_dom_sf"/>
</dbReference>
<evidence type="ECO:0000256" key="3">
    <source>
        <dbReference type="ARBA" id="ARBA00022555"/>
    </source>
</evidence>
<reference evidence="16 17" key="1">
    <citation type="submission" date="2016-10" db="EMBL/GenBank/DDBJ databases">
        <authorList>
            <person name="Varghese N."/>
            <person name="Submissions S."/>
        </authorList>
    </citation>
    <scope>NUCLEOTIDE SEQUENCE [LARGE SCALE GENOMIC DNA]</scope>
    <source>
        <strain evidence="16 17">FF3</strain>
    </source>
</reference>
<dbReference type="GO" id="GO:0000049">
    <property type="term" value="F:tRNA binding"/>
    <property type="evidence" value="ECO:0007669"/>
    <property type="project" value="UniProtKB-KW"/>
</dbReference>
<dbReference type="InterPro" id="IPR004095">
    <property type="entry name" value="TGS"/>
</dbReference>
<dbReference type="SUPFAM" id="SSF55681">
    <property type="entry name" value="Class II aaRS and biotin synthetases"/>
    <property type="match status" value="1"/>
</dbReference>
<dbReference type="Gene3D" id="3.40.50.800">
    <property type="entry name" value="Anticodon-binding domain"/>
    <property type="match status" value="1"/>
</dbReference>
<evidence type="ECO:0000259" key="15">
    <source>
        <dbReference type="PROSITE" id="PS51880"/>
    </source>
</evidence>
<evidence type="ECO:0000256" key="1">
    <source>
        <dbReference type="ARBA" id="ARBA00008226"/>
    </source>
</evidence>
<organism evidence="16 17">
    <name type="scientific">Marinovum algicola</name>
    <dbReference type="NCBI Taxonomy" id="42444"/>
    <lineage>
        <taxon>Bacteria</taxon>
        <taxon>Pseudomonadati</taxon>
        <taxon>Pseudomonadota</taxon>
        <taxon>Alphaproteobacteria</taxon>
        <taxon>Rhodobacterales</taxon>
        <taxon>Roseobacteraceae</taxon>
        <taxon>Marinovum</taxon>
    </lineage>
</organism>
<evidence type="ECO:0000259" key="14">
    <source>
        <dbReference type="PROSITE" id="PS50862"/>
    </source>
</evidence>
<dbReference type="InterPro" id="IPR004154">
    <property type="entry name" value="Anticodon-bd"/>
</dbReference>
<feature type="domain" description="TGS" evidence="15">
    <location>
        <begin position="1"/>
        <end position="63"/>
    </location>
</feature>
<feature type="binding site" evidence="13">
    <location>
        <position position="532"/>
    </location>
    <ligand>
        <name>Zn(2+)</name>
        <dbReference type="ChEBI" id="CHEBI:29105"/>
        <note>catalytic</note>
    </ligand>
</feature>
<dbReference type="PANTHER" id="PTHR11451:SF44">
    <property type="entry name" value="THREONINE--TRNA LIGASE, CHLOROPLASTIC_MITOCHONDRIAL 2"/>
    <property type="match status" value="1"/>
</dbReference>
<gene>
    <name evidence="13" type="primary">thrS</name>
    <name evidence="16" type="ORF">SAMN04487940_102465</name>
</gene>
<evidence type="ECO:0000256" key="6">
    <source>
        <dbReference type="ARBA" id="ARBA00022741"/>
    </source>
</evidence>
<dbReference type="EC" id="6.1.1.3" evidence="13"/>
<protein>
    <recommendedName>
        <fullName evidence="13">Threonine--tRNA ligase</fullName>
        <ecNumber evidence="13">6.1.1.3</ecNumber>
    </recommendedName>
    <alternativeName>
        <fullName evidence="13">Threonyl-tRNA synthetase</fullName>
        <shortName evidence="13">ThrRS</shortName>
    </alternativeName>
</protein>
<dbReference type="SUPFAM" id="SSF52954">
    <property type="entry name" value="Class II aaRS ABD-related"/>
    <property type="match status" value="1"/>
</dbReference>
<dbReference type="GO" id="GO:0006435">
    <property type="term" value="P:threonyl-tRNA aminoacylation"/>
    <property type="evidence" value="ECO:0007669"/>
    <property type="project" value="UniProtKB-UniRule"/>
</dbReference>
<evidence type="ECO:0000256" key="11">
    <source>
        <dbReference type="ARBA" id="ARBA00023146"/>
    </source>
</evidence>
<evidence type="ECO:0000256" key="13">
    <source>
        <dbReference type="HAMAP-Rule" id="MF_00184"/>
    </source>
</evidence>
<keyword evidence="3 13" id="KW-0820">tRNA-binding</keyword>
<dbReference type="CDD" id="cd00771">
    <property type="entry name" value="ThrRS_core"/>
    <property type="match status" value="1"/>
</dbReference>
<dbReference type="Pfam" id="PF07973">
    <property type="entry name" value="tRNA_SAD"/>
    <property type="match status" value="1"/>
</dbReference>
<comment type="caution">
    <text evidence="16">The sequence shown here is derived from an EMBL/GenBank/DDBJ whole genome shotgun (WGS) entry which is preliminary data.</text>
</comment>
<keyword evidence="17" id="KW-1185">Reference proteome</keyword>
<dbReference type="Gene3D" id="3.30.54.20">
    <property type="match status" value="1"/>
</dbReference>
<evidence type="ECO:0000256" key="5">
    <source>
        <dbReference type="ARBA" id="ARBA00022723"/>
    </source>
</evidence>
<dbReference type="PROSITE" id="PS51880">
    <property type="entry name" value="TGS"/>
    <property type="match status" value="1"/>
</dbReference>
<keyword evidence="5 13" id="KW-0479">Metal-binding</keyword>
<feature type="domain" description="Aminoacyl-transfer RNA synthetases class-II family profile" evidence="14">
    <location>
        <begin position="247"/>
        <end position="555"/>
    </location>
</feature>
<dbReference type="InterPro" id="IPR006195">
    <property type="entry name" value="aa-tRNA-synth_II"/>
</dbReference>
<dbReference type="PANTHER" id="PTHR11451">
    <property type="entry name" value="THREONINE-TRNA LIGASE"/>
    <property type="match status" value="1"/>
</dbReference>
<dbReference type="RefSeq" id="WP_074835366.1">
    <property type="nucleotide sequence ID" value="NZ_FNYY01000002.1"/>
</dbReference>
<evidence type="ECO:0000256" key="9">
    <source>
        <dbReference type="ARBA" id="ARBA00022884"/>
    </source>
</evidence>
<evidence type="ECO:0000313" key="17">
    <source>
        <dbReference type="Proteomes" id="UP000182932"/>
    </source>
</evidence>
<feature type="binding site" evidence="13">
    <location>
        <position position="406"/>
    </location>
    <ligand>
        <name>Zn(2+)</name>
        <dbReference type="ChEBI" id="CHEBI:29105"/>
        <note>catalytic</note>
    </ligand>
</feature>
<dbReference type="EMBL" id="FNYY01000002">
    <property type="protein sequence ID" value="SEI95374.1"/>
    <property type="molecule type" value="Genomic_DNA"/>
</dbReference>
<dbReference type="InterPro" id="IPR018163">
    <property type="entry name" value="Thr/Ala-tRNA-synth_IIc_edit"/>
</dbReference>
<comment type="subcellular location">
    <subcellularLocation>
        <location evidence="13">Cytoplasm</location>
    </subcellularLocation>
</comment>
<evidence type="ECO:0000256" key="12">
    <source>
        <dbReference type="ARBA" id="ARBA00049515"/>
    </source>
</evidence>
<keyword evidence="9 13" id="KW-0694">RNA-binding</keyword>
<dbReference type="InterPro" id="IPR012676">
    <property type="entry name" value="TGS-like"/>
</dbReference>
<keyword evidence="8 13" id="KW-0067">ATP-binding</keyword>
<sequence>MAQISLTFPDGNARSFEAGVTPADVAADISKSLAKKAISASVDGKHWDLQWPIESDAQIAINTMKDAAPALELIRHDLAHIMARAVQEIWPDVKVTIGPVIENGWYYDFDRQEPFTPEDLGEIEKKMREIINSRDPVRTEVWERARAVKHYEDNGEPYKVELIEAIPGDEPLRMYWHGDWQDLCRGPHLQHTGQVPADGFKLMSVAGAYWRGDSNRQMLQRIYGVGFQNKEDLRKYLNFLEEAEKRDHRKLGREMDLFHMQEEAPGQVFWHPDGWTIYTQLQDYMRRKQRVGGYREINTPQVVDRKLWEASGHWDKYQHHMFVVEVDESRDGETDDAAVKDKGQTRINALKPMNCPCHVQVFNQGLKSYRDLPLRLAEFGSCARFEPSGALHGIMRVRGFTQDDAHIFCTEEQIQEECAKFIDFLANVYEELGFPEFEIKFATRPEKRVGSDESWDYVEGALENAIKAVGRDYTLEPGDGAFYGPKLDFYLTDAIGRVWQCGTFQVDPNLPERLGASYIAADGDKHRPYMLHRACLGSFERFIGILIENWEGKLPFWLAPRQVVVASIISDADDYVNEVVADLQAKGVRAEADIRNEKINYKVREHSLGKVPVILAVGAREVEERTVTVRRLGEKRTEVKSVDEVITALAKDALPPDLGGEDAA</sequence>
<evidence type="ECO:0000256" key="8">
    <source>
        <dbReference type="ARBA" id="ARBA00022840"/>
    </source>
</evidence>
<feature type="binding site" evidence="13">
    <location>
        <position position="355"/>
    </location>
    <ligand>
        <name>Zn(2+)</name>
        <dbReference type="ChEBI" id="CHEBI:29105"/>
        <note>catalytic</note>
    </ligand>
</feature>
<comment type="cofactor">
    <cofactor evidence="13">
        <name>Zn(2+)</name>
        <dbReference type="ChEBI" id="CHEBI:29105"/>
    </cofactor>
    <text evidence="13">Binds 1 zinc ion per subunit.</text>
</comment>
<dbReference type="PRINTS" id="PR01047">
    <property type="entry name" value="TRNASYNTHTHR"/>
</dbReference>
<dbReference type="InterPro" id="IPR045864">
    <property type="entry name" value="aa-tRNA-synth_II/BPL/LPL"/>
</dbReference>
<dbReference type="Proteomes" id="UP000182932">
    <property type="component" value="Unassembled WGS sequence"/>
</dbReference>
<comment type="subunit">
    <text evidence="13">Homodimer.</text>
</comment>
<dbReference type="InterPro" id="IPR033728">
    <property type="entry name" value="ThrRS_core"/>
</dbReference>
<dbReference type="InterPro" id="IPR012947">
    <property type="entry name" value="tRNA_SAD"/>
</dbReference>
<keyword evidence="6 13" id="KW-0547">Nucleotide-binding</keyword>
<evidence type="ECO:0000256" key="10">
    <source>
        <dbReference type="ARBA" id="ARBA00022917"/>
    </source>
</evidence>
<dbReference type="FunFam" id="3.30.930.10:FF:000002">
    <property type="entry name" value="Threonine--tRNA ligase"/>
    <property type="match status" value="1"/>
</dbReference>
<evidence type="ECO:0000313" key="16">
    <source>
        <dbReference type="EMBL" id="SEI95374.1"/>
    </source>
</evidence>
<evidence type="ECO:0000256" key="4">
    <source>
        <dbReference type="ARBA" id="ARBA00022598"/>
    </source>
</evidence>
<dbReference type="HAMAP" id="MF_00184">
    <property type="entry name" value="Thr_tRNA_synth"/>
    <property type="match status" value="1"/>
</dbReference>
<dbReference type="FunFam" id="3.30.54.20:FF:000002">
    <property type="entry name" value="Threonine--tRNA ligase"/>
    <property type="match status" value="1"/>
</dbReference>
<dbReference type="Pfam" id="PF02824">
    <property type="entry name" value="TGS"/>
    <property type="match status" value="1"/>
</dbReference>
<keyword evidence="2 13" id="KW-0963">Cytoplasm</keyword>
<keyword evidence="7 13" id="KW-0862">Zinc</keyword>
<dbReference type="Gene3D" id="3.30.980.10">
    <property type="entry name" value="Threonyl-trna Synthetase, Chain A, domain 2"/>
    <property type="match status" value="1"/>
</dbReference>
<dbReference type="InterPro" id="IPR036621">
    <property type="entry name" value="Anticodon-bd_dom_sf"/>
</dbReference>
<dbReference type="CDD" id="cd01667">
    <property type="entry name" value="TGS_ThrRS"/>
    <property type="match status" value="1"/>
</dbReference>
<dbReference type="SUPFAM" id="SSF81271">
    <property type="entry name" value="TGS-like"/>
    <property type="match status" value="1"/>
</dbReference>
<evidence type="ECO:0000256" key="2">
    <source>
        <dbReference type="ARBA" id="ARBA00022490"/>
    </source>
</evidence>
<dbReference type="AlphaFoldDB" id="A0A975W7Z8"/>
<dbReference type="SMART" id="SM00863">
    <property type="entry name" value="tRNA_SAD"/>
    <property type="match status" value="1"/>
</dbReference>